<gene>
    <name evidence="1" type="ORF">BKX93_14020</name>
</gene>
<dbReference type="AlphaFoldDB" id="A0A1D9LIA6"/>
<proteinExistence type="predicted"/>
<name>A0A1D9LIA6_9NEIS</name>
<dbReference type="SUPFAM" id="SSF54427">
    <property type="entry name" value="NTF2-like"/>
    <property type="match status" value="1"/>
</dbReference>
<reference evidence="1 2" key="1">
    <citation type="submission" date="2016-10" db="EMBL/GenBank/DDBJ databases">
        <title>Chromobacterium muskegensis sp. nov., an insecticidal bacterium isolated from Sphagnum bogs.</title>
        <authorList>
            <person name="Sparks M.E."/>
            <person name="Blackburn M.B."/>
            <person name="Gundersen-Rindal D.E."/>
            <person name="Mitchell A."/>
            <person name="Farrar R."/>
            <person name="Kuhar D."/>
        </authorList>
    </citation>
    <scope>NUCLEOTIDE SEQUENCE [LARGE SCALE GENOMIC DNA]</scope>
    <source>
        <strain evidence="1 2">21-1</strain>
    </source>
</reference>
<dbReference type="InterPro" id="IPR032710">
    <property type="entry name" value="NTF2-like_dom_sf"/>
</dbReference>
<dbReference type="STRING" id="1108595.BKX93_14020"/>
<dbReference type="GeneID" id="68842321"/>
<dbReference type="InterPro" id="IPR037401">
    <property type="entry name" value="SnoaL-like"/>
</dbReference>
<dbReference type="Gene3D" id="3.10.450.50">
    <property type="match status" value="1"/>
</dbReference>
<dbReference type="EMBL" id="CP017707">
    <property type="protein sequence ID" value="AOZ50992.1"/>
    <property type="molecule type" value="Genomic_DNA"/>
</dbReference>
<dbReference type="RefSeq" id="WP_046168485.1">
    <property type="nucleotide sequence ID" value="NZ_CP017707.1"/>
</dbReference>
<dbReference type="KEGG" id="cvc:BKX93_14020"/>
<accession>A0A1D9LIA6</accession>
<dbReference type="Proteomes" id="UP000178776">
    <property type="component" value="Chromosome"/>
</dbReference>
<evidence type="ECO:0000313" key="2">
    <source>
        <dbReference type="Proteomes" id="UP000178776"/>
    </source>
</evidence>
<evidence type="ECO:0000313" key="1">
    <source>
        <dbReference type="EMBL" id="AOZ50992.1"/>
    </source>
</evidence>
<sequence>MLDKPFAEALAREWIDAWNSHDLARILAHYRDDFEMSSPYIAEMAGEASGRLQGKPAVAAYWAEALRRLPDLRFEHLATLTGTDSLTIHYRGARGLAAEVLWLDEAGRIRRAAAHYQ</sequence>
<protein>
    <submittedName>
        <fullName evidence="1">Polyketide cyclase</fullName>
    </submittedName>
</protein>
<dbReference type="Pfam" id="PF12680">
    <property type="entry name" value="SnoaL_2"/>
    <property type="match status" value="1"/>
</dbReference>
<organism evidence="1 2">
    <name type="scientific">Chromobacterium vaccinii</name>
    <dbReference type="NCBI Taxonomy" id="1108595"/>
    <lineage>
        <taxon>Bacteria</taxon>
        <taxon>Pseudomonadati</taxon>
        <taxon>Pseudomonadota</taxon>
        <taxon>Betaproteobacteria</taxon>
        <taxon>Neisseriales</taxon>
        <taxon>Chromobacteriaceae</taxon>
        <taxon>Chromobacterium</taxon>
    </lineage>
</organism>